<proteinExistence type="predicted"/>
<evidence type="ECO:0000313" key="3">
    <source>
        <dbReference type="Proteomes" id="UP001610446"/>
    </source>
</evidence>
<comment type="caution">
    <text evidence="2">The sequence shown here is derived from an EMBL/GenBank/DDBJ whole genome shotgun (WGS) entry which is preliminary data.</text>
</comment>
<feature type="transmembrane region" description="Helical" evidence="1">
    <location>
        <begin position="12"/>
        <end position="36"/>
    </location>
</feature>
<dbReference type="Proteomes" id="UP001610446">
    <property type="component" value="Unassembled WGS sequence"/>
</dbReference>
<keyword evidence="3" id="KW-1185">Reference proteome</keyword>
<protein>
    <submittedName>
        <fullName evidence="2">Uncharacterized protein</fullName>
    </submittedName>
</protein>
<keyword evidence="1" id="KW-0472">Membrane</keyword>
<gene>
    <name evidence="2" type="ORF">BJY01DRAFT_227460</name>
</gene>
<evidence type="ECO:0000313" key="2">
    <source>
        <dbReference type="EMBL" id="KAL2830132.1"/>
    </source>
</evidence>
<name>A0ABR4IRC5_9EURO</name>
<reference evidence="2 3" key="1">
    <citation type="submission" date="2024-07" db="EMBL/GenBank/DDBJ databases">
        <title>Section-level genome sequencing and comparative genomics of Aspergillus sections Usti and Cavernicolus.</title>
        <authorList>
            <consortium name="Lawrence Berkeley National Laboratory"/>
            <person name="Nybo J.L."/>
            <person name="Vesth T.C."/>
            <person name="Theobald S."/>
            <person name="Frisvad J.C."/>
            <person name="Larsen T.O."/>
            <person name="Kjaerboelling I."/>
            <person name="Rothschild-Mancinelli K."/>
            <person name="Lyhne E.K."/>
            <person name="Kogle M.E."/>
            <person name="Barry K."/>
            <person name="Clum A."/>
            <person name="Na H."/>
            <person name="Ledsgaard L."/>
            <person name="Lin J."/>
            <person name="Lipzen A."/>
            <person name="Kuo A."/>
            <person name="Riley R."/>
            <person name="Mondo S."/>
            <person name="Labutti K."/>
            <person name="Haridas S."/>
            <person name="Pangalinan J."/>
            <person name="Salamov A.A."/>
            <person name="Simmons B.A."/>
            <person name="Magnuson J.K."/>
            <person name="Chen J."/>
            <person name="Drula E."/>
            <person name="Henrissat B."/>
            <person name="Wiebenga A."/>
            <person name="Lubbers R.J."/>
            <person name="Gomes A.C."/>
            <person name="Makela M.R."/>
            <person name="Stajich J."/>
            <person name="Grigoriev I.V."/>
            <person name="Mortensen U.H."/>
            <person name="De Vries R.P."/>
            <person name="Baker S.E."/>
            <person name="Andersen M.R."/>
        </authorList>
    </citation>
    <scope>NUCLEOTIDE SEQUENCE [LARGE SCALE GENOMIC DNA]</scope>
    <source>
        <strain evidence="2 3">CBS 123904</strain>
    </source>
</reference>
<organism evidence="2 3">
    <name type="scientific">Aspergillus pseudoustus</name>
    <dbReference type="NCBI Taxonomy" id="1810923"/>
    <lineage>
        <taxon>Eukaryota</taxon>
        <taxon>Fungi</taxon>
        <taxon>Dikarya</taxon>
        <taxon>Ascomycota</taxon>
        <taxon>Pezizomycotina</taxon>
        <taxon>Eurotiomycetes</taxon>
        <taxon>Eurotiomycetidae</taxon>
        <taxon>Eurotiales</taxon>
        <taxon>Aspergillaceae</taxon>
        <taxon>Aspergillus</taxon>
        <taxon>Aspergillus subgen. Nidulantes</taxon>
    </lineage>
</organism>
<evidence type="ECO:0000256" key="1">
    <source>
        <dbReference type="SAM" id="Phobius"/>
    </source>
</evidence>
<accession>A0ABR4IRC5</accession>
<dbReference type="EMBL" id="JBFXLU010000313">
    <property type="protein sequence ID" value="KAL2830132.1"/>
    <property type="molecule type" value="Genomic_DNA"/>
</dbReference>
<keyword evidence="1" id="KW-1133">Transmembrane helix</keyword>
<sequence length="72" mass="8573">MQILQQHQHEDAWSYCFIGIWPVYTLGYLITDITAIQLVRNDLQRRSTLAGTAQITRFRYDLEELWASRNKD</sequence>
<keyword evidence="1" id="KW-0812">Transmembrane</keyword>